<sequence length="193" mass="22256">MRKSKHSETSNAISIHAILNKPLFYNNKEGRSYIMSKDANPQHTFLRIILLGLRFGWPVLILLGVLWFPFDWLSEVWPAFGVPFHEVFHNAHDHFVGHTIFFFIIGTLTLSLIPQLRRHLHWYVAGLILAALVQETIQAFFRGELPTFTDFNAFKGDALGGICARGLWFVLELLHSFWKRKSPITTPPRMKSS</sequence>
<comment type="caution">
    <text evidence="2">The sequence shown here is derived from an EMBL/GenBank/DDBJ whole genome shotgun (WGS) entry which is preliminary data.</text>
</comment>
<evidence type="ECO:0000313" key="2">
    <source>
        <dbReference type="EMBL" id="GHO51041.1"/>
    </source>
</evidence>
<organism evidence="2 3">
    <name type="scientific">Ktedonospora formicarum</name>
    <dbReference type="NCBI Taxonomy" id="2778364"/>
    <lineage>
        <taxon>Bacteria</taxon>
        <taxon>Bacillati</taxon>
        <taxon>Chloroflexota</taxon>
        <taxon>Ktedonobacteria</taxon>
        <taxon>Ktedonobacterales</taxon>
        <taxon>Ktedonobacteraceae</taxon>
        <taxon>Ktedonospora</taxon>
    </lineage>
</organism>
<gene>
    <name evidence="2" type="ORF">KSX_92040</name>
</gene>
<feature type="transmembrane region" description="Helical" evidence="1">
    <location>
        <begin position="95"/>
        <end position="113"/>
    </location>
</feature>
<dbReference type="EMBL" id="BNJF01000010">
    <property type="protein sequence ID" value="GHO51041.1"/>
    <property type="molecule type" value="Genomic_DNA"/>
</dbReference>
<feature type="transmembrane region" description="Helical" evidence="1">
    <location>
        <begin position="120"/>
        <end position="141"/>
    </location>
</feature>
<protein>
    <submittedName>
        <fullName evidence="2">Uncharacterized protein</fullName>
    </submittedName>
</protein>
<proteinExistence type="predicted"/>
<dbReference type="AlphaFoldDB" id="A0A8J3MYK4"/>
<reference evidence="2" key="1">
    <citation type="submission" date="2020-10" db="EMBL/GenBank/DDBJ databases">
        <title>Taxonomic study of unclassified bacteria belonging to the class Ktedonobacteria.</title>
        <authorList>
            <person name="Yabe S."/>
            <person name="Wang C.M."/>
            <person name="Zheng Y."/>
            <person name="Sakai Y."/>
            <person name="Cavaletti L."/>
            <person name="Monciardini P."/>
            <person name="Donadio S."/>
        </authorList>
    </citation>
    <scope>NUCLEOTIDE SEQUENCE</scope>
    <source>
        <strain evidence="2">SOSP1-1</strain>
    </source>
</reference>
<accession>A0A8J3MYK4</accession>
<feature type="transmembrane region" description="Helical" evidence="1">
    <location>
        <begin position="45"/>
        <end position="68"/>
    </location>
</feature>
<evidence type="ECO:0000313" key="3">
    <source>
        <dbReference type="Proteomes" id="UP000612362"/>
    </source>
</evidence>
<keyword evidence="1" id="KW-1133">Transmembrane helix</keyword>
<dbReference type="Proteomes" id="UP000612362">
    <property type="component" value="Unassembled WGS sequence"/>
</dbReference>
<keyword evidence="1" id="KW-0812">Transmembrane</keyword>
<feature type="transmembrane region" description="Helical" evidence="1">
    <location>
        <begin position="153"/>
        <end position="174"/>
    </location>
</feature>
<keyword evidence="3" id="KW-1185">Reference proteome</keyword>
<keyword evidence="1" id="KW-0472">Membrane</keyword>
<name>A0A8J3MYK4_9CHLR</name>
<evidence type="ECO:0000256" key="1">
    <source>
        <dbReference type="SAM" id="Phobius"/>
    </source>
</evidence>